<evidence type="ECO:0000259" key="10">
    <source>
        <dbReference type="Pfam" id="PF20255"/>
    </source>
</evidence>
<dbReference type="Pfam" id="PF12359">
    <property type="entry name" value="DUF3645"/>
    <property type="match status" value="1"/>
</dbReference>
<evidence type="ECO:0000313" key="12">
    <source>
        <dbReference type="Proteomes" id="UP001628179"/>
    </source>
</evidence>
<feature type="domain" description="DUF6606" evidence="10">
    <location>
        <begin position="5"/>
        <end position="282"/>
    </location>
</feature>
<proteinExistence type="predicted"/>
<gene>
    <name evidence="11" type="ORF">MFIFM68171_07172</name>
</gene>
<feature type="region of interest" description="Disordered" evidence="7">
    <location>
        <begin position="1538"/>
        <end position="1570"/>
    </location>
</feature>
<protein>
    <recommendedName>
        <fullName evidence="2">ubiquitinyl hydrolase 1</fullName>
        <ecNumber evidence="2">3.4.19.12</ecNumber>
    </recommendedName>
</protein>
<dbReference type="InterPro" id="IPR027417">
    <property type="entry name" value="P-loop_NTPase"/>
</dbReference>
<dbReference type="InterPro" id="IPR022099">
    <property type="entry name" value="DUF3638"/>
</dbReference>
<evidence type="ECO:0000256" key="5">
    <source>
        <dbReference type="ARBA" id="ARBA00022801"/>
    </source>
</evidence>
<evidence type="ECO:0000256" key="7">
    <source>
        <dbReference type="SAM" id="MobiDB-lite"/>
    </source>
</evidence>
<dbReference type="EC" id="3.4.19.12" evidence="2"/>
<feature type="region of interest" description="Disordered" evidence="7">
    <location>
        <begin position="1505"/>
        <end position="1525"/>
    </location>
</feature>
<evidence type="ECO:0000313" key="11">
    <source>
        <dbReference type="EMBL" id="GAB1316962.1"/>
    </source>
</evidence>
<evidence type="ECO:0000256" key="6">
    <source>
        <dbReference type="ARBA" id="ARBA00022807"/>
    </source>
</evidence>
<dbReference type="PANTHER" id="PTHR13367:SF32">
    <property type="entry name" value="DUF6606 DOMAIN-CONTAINING PROTEIN"/>
    <property type="match status" value="1"/>
</dbReference>
<dbReference type="InterPro" id="IPR051346">
    <property type="entry name" value="OTU_Deubiquitinase"/>
</dbReference>
<dbReference type="Pfam" id="PF12340">
    <property type="entry name" value="DUF3638"/>
    <property type="match status" value="1"/>
</dbReference>
<dbReference type="RefSeq" id="XP_070918693.1">
    <property type="nucleotide sequence ID" value="XM_071062592.1"/>
</dbReference>
<reference evidence="11 12" key="1">
    <citation type="submission" date="2024-09" db="EMBL/GenBank/DDBJ databases">
        <title>Itraconazole resistance in Madurella fahalii resulting from another homologue of gene encoding cytochrome P450 14-alpha sterol demethylase (CYP51).</title>
        <authorList>
            <person name="Yoshioka I."/>
            <person name="Fahal A.H."/>
            <person name="Kaneko S."/>
            <person name="Yaguchi T."/>
        </authorList>
    </citation>
    <scope>NUCLEOTIDE SEQUENCE [LARGE SCALE GENOMIC DNA]</scope>
    <source>
        <strain evidence="11 12">IFM 68171</strain>
    </source>
</reference>
<evidence type="ECO:0000259" key="9">
    <source>
        <dbReference type="Pfam" id="PF12359"/>
    </source>
</evidence>
<dbReference type="Pfam" id="PF20255">
    <property type="entry name" value="DUF6606"/>
    <property type="match status" value="1"/>
</dbReference>
<evidence type="ECO:0000256" key="1">
    <source>
        <dbReference type="ARBA" id="ARBA00000707"/>
    </source>
</evidence>
<dbReference type="InterPro" id="IPR046541">
    <property type="entry name" value="DUF6606"/>
</dbReference>
<dbReference type="GeneID" id="98177915"/>
<keyword evidence="5" id="KW-0378">Hydrolase</keyword>
<keyword evidence="3" id="KW-0645">Protease</keyword>
<organism evidence="11 12">
    <name type="scientific">Madurella fahalii</name>
    <dbReference type="NCBI Taxonomy" id="1157608"/>
    <lineage>
        <taxon>Eukaryota</taxon>
        <taxon>Fungi</taxon>
        <taxon>Dikarya</taxon>
        <taxon>Ascomycota</taxon>
        <taxon>Pezizomycotina</taxon>
        <taxon>Sordariomycetes</taxon>
        <taxon>Sordariomycetidae</taxon>
        <taxon>Sordariales</taxon>
        <taxon>Sordariales incertae sedis</taxon>
        <taxon>Madurella</taxon>
    </lineage>
</organism>
<evidence type="ECO:0000259" key="8">
    <source>
        <dbReference type="Pfam" id="PF12340"/>
    </source>
</evidence>
<dbReference type="SUPFAM" id="SSF52540">
    <property type="entry name" value="P-loop containing nucleoside triphosphate hydrolases"/>
    <property type="match status" value="1"/>
</dbReference>
<dbReference type="InterPro" id="IPR022105">
    <property type="entry name" value="DUF3645"/>
</dbReference>
<feature type="compositionally biased region" description="Basic and acidic residues" evidence="7">
    <location>
        <begin position="3119"/>
        <end position="3128"/>
    </location>
</feature>
<sequence>MDESVFHHLALPQRLPHSEEANLDEIETALIDRLIIATRLMQGPERGEPTIQSKASIAWGSIRRCLDACKAVNHGGNVNREKLLSELRCMTPTDVLVLHIRSQNAALLVHRVPSSPGEVIFEVFEAAPRNEDVLAANNALQWDFPGSAIAVPLSTFHDDDFQASLAEFLEQASLASTKAFAAYAQKAGVEIHEYRDTANPTVISSMLMAILEENGRRVSTSLLRKRVRDDVCWSRAGKPWGRSPRWLVLRVAISRYLLLALGPELGRFEYKFLLCVCLAVFLESAYPSLEVDQVHFLKAKLCRRLVKLDVARNRTQAQDVLRAVDSLFAQLTPRINRIIQDAVVRVESSWQEFKQVSTKTIPALPKRAQRSDTTLRLRVSGDRLRRILATSAKTMTSRQPRWVPPPDFDLASETNEHFTKFAQPYFQITEHEDSLRELDVFSGAVSPDSNLHIRHLIERGLPLYRGSAVQISLLILNVMELWMRFDKETCRRFPLLRQYHPVFTPETMDILHLARYEEMVRLQTIQTYLHERIRACYGSTITIFDDPTNNCFARRYFDECPAAEPMHALREIIEDTARETKQSKLMEWQRESAKYESLTRQVDASACILTVDENDPLGRGEHIEHFCPRCRAIRRLSRLRIQIYEHPLPADEYMIKAVVFELACPPAFAAYRDTTWMILSRLASPTSVSGVAPKCLLRDYSPLHGFTGDSQPAVSLASVTKPFLKTHYAYVPFPVEWDDGRNGVCRPNGLRLAYFDTSSSIWTGRSRTRPQFSHHLQLQLPRNSPLQSILSQRCFTAGAEGPSSYEIMATQMTCPSGSNPHEFLAFKTLISGSARRWISILVELGSTNLNWSGEATMMLLNHLALQCGPASEQNDPLRLIHCVFRDSHFVKKLLDQVASRLSTLAALASWREAHLMSTMITLALRILDLANAAGLGAEIYSRALEFVVQARDICVHWFRLLRDEIQISQDVLTAQQLQQRALAAALLCRRTFVIHIEHFVPFDPVSLEAYVESSIVVQESMVSDIDSLPQTMLQDLVSAIKLSYRLQTIVLRSIQDCPEGFCNALKHFWPDADRIVSGNSTIILERPGWVCCDIAETKTESHQAVHFNLLLGSLLVNGKPVGKLPQDSQNSVVLRELFDNQPLRVYQSPVPGMTYTLTYRPNNFTVHVGYEGRETVIVAKAPGIRVRFIPRDCFHTAHTWDLPFPLIQGRVHWLNLDTGDVYIVHHSYRWQMTIKQKWTLNIHKGTCWKLRPDGYFWDDVIDPLSPLFQRVAKILASLVPKCKLLATQRSEPNKGLEVQISSLQLMFFVNHNKLLFSPQLGLEIDPNQDAGTWYGLVNKLVCRNVNNPFRRTVLVPLGDLSVKRWGCHVDISTKPTDRYGKFIINDTLGRIDCAAEPALIYTKALLHAYTSFLLPDPLTGRTGSEESLHWLQSGICRPWAVLGNEVSILSQIAMLTPAREYYPSGLKVMKTERWDERLTCHIQHPLYRQVIEEILAISEELRSFATTRGPRDEPSHRLPSGGEGRLTARALARRRLHERTIDDDHGQPAADGMDHVYESRDKSSPSDPRHARVMELTHLLRTKPEKFKTPVNLATVLAQGNTIGGYGAEYAKVSLSNRMHDDIRESWGSLVEYCRGGQSCYRLMFLFAALSFRESADDHLLNALAAFAIFGELQSLQLPPWPSYFNFRPDSKPSLEGVSRMIQPFKTPVPKDDTEELRMFINAKQRRTIKRAQDVHEMKSEEDCRSLAKFVVAQWPCSEPDLSKLPRSDFLVDTSAALEVIKPEWRRLYQNRELFLHLCQVQTLLDQRRSDFEYIPPTTTTCGEPVLIHCALRGGEIPRLGSDLLAKQFDPLVMFTTEYSLPGWLPLSSVPRDNRQSSLRANHNAVASNARPQASPEEARSRIKELHQIIDKLGKSKSLVRKNYAQDLRRSLDAFENLRTPQQLARPFLFLRNHSATKSEVFRTFSSLKASLERPTLDMSSRRAQWLQLGGLWPAITTVTLLEQLRSTANPRFGSGMRGALISFGLAVTKLQREMRLNDYVLAGDTSRFQDEESNFGHSNWKPEDHTDWLLLEIDSNLLIRPDQVDVALATISPPSGANSVLQMNMGQGKTSCIIPMAAASMADKNSLVRVIVPKALLLQTAQLLQSRLGVMLNRHVSHIPFSRRTPTHENSIRLYHEIHRRTLKTAGVMLCMPEHNLSFMLSGQQRILDNKISEAKPMIKVHNRLRSLCRDIIDESDYTLAARTQLIYPSGSQVPVDGHPHRWQTIQAILSLVDQHLYGLVNSFRCSIEVVRRPGGGFPLIYFLRQDVEDELLRRLVADISKGFGDILPVSSFDGRERTAVRDFLSLGTRKLKPNTLERIRNLREDRPQVKQTVYLLRGLLVNRILIMTLKKRWNVQYGLRPNWDPVAVPYHAKGVPSEQSEWGHPDVSILFTCLVFYYDGISESQLRQALARVLKSDDPSTEYDKWVQNCDDFPPSLRAWNTINVEDNAQVHEIWKAVRYRVVVIDYFLNNFVFPPHAKQFKVKLQSSGWDIPLFSSQPTGPAESKKGLRPLTTGFSGTNDNRTLLPLTIQQADLPTLSHTNAEVLTYLLHDRSRKCEIIRDVRGGRATERDLLFMLKMQNINILIDAGAQILEMDNETLAKTWLEIDTRCSAALYFDSANKPWVISNKGRKTPLLESPYVDDLDCCFVYLDEAHTRGTDLKFPLNARGALTVGQGQSKDHTVQAAMRLRQLGTTQSITFFIPPEVHQVIADLRRKSLREQIDSYDVICWLLDNTCDSIEQLQPLYYSQGIDFCRRTQAAIDNPEYLTNSDHRAKYVAAIRQNELQTLQEMYEPKTKGAKHGDLKSSHPKVAAFLDELNLRRKGFQDTGRAVHGSALQEVEQEREIAFEVEAVRQVKKPVQYDPLSFPGLHRDLELFTRTGRLPIDSHAVLQVFHLISTTALGRKHKVSAKGNHAQSKLFVSVEFKKTVKLYTHLAPDNFLRPVSWVLWSALVETAVVLIPEEAEQVIRMMHAKKTHPQIHLITYASPVTRNMLPFNNLTFFSMPRLPDDGWDAPQWLKTELGLLAGRLYFEWREYEALCAFLGVVQETSGPGLPLDDDNEEEEDDDDDDDDDDHDGGEAGGDRTNPRKSRRASVKSFSPRPLTFLQEWLAIRRHGQDFVHTPMGFLTQGKPLQANHPFFGEADSAARPVVGGGFAQSTGEVLGSSSRWGTVQNSDFDDEAVFDGVDDMGANVGNGDDDDDNEEVVYDESEWYISDLSESEIESE</sequence>
<evidence type="ECO:0000256" key="3">
    <source>
        <dbReference type="ARBA" id="ARBA00022670"/>
    </source>
</evidence>
<feature type="region of interest" description="Disordered" evidence="7">
    <location>
        <begin position="3225"/>
        <end position="3246"/>
    </location>
</feature>
<keyword evidence="6" id="KW-0788">Thiol protease</keyword>
<comment type="caution">
    <text evidence="11">The sequence shown here is derived from an EMBL/GenBank/DDBJ whole genome shotgun (WGS) entry which is preliminary data.</text>
</comment>
<feature type="compositionally biased region" description="Acidic residues" evidence="7">
    <location>
        <begin position="3098"/>
        <end position="3118"/>
    </location>
</feature>
<evidence type="ECO:0000256" key="2">
    <source>
        <dbReference type="ARBA" id="ARBA00012759"/>
    </source>
</evidence>
<dbReference type="EMBL" id="BAAFSV010000004">
    <property type="protein sequence ID" value="GAB1316962.1"/>
    <property type="molecule type" value="Genomic_DNA"/>
</dbReference>
<feature type="domain" description="DUF3638" evidence="8">
    <location>
        <begin position="2058"/>
        <end position="2279"/>
    </location>
</feature>
<evidence type="ECO:0000256" key="4">
    <source>
        <dbReference type="ARBA" id="ARBA00022786"/>
    </source>
</evidence>
<feature type="region of interest" description="Disordered" evidence="7">
    <location>
        <begin position="3092"/>
        <end position="3139"/>
    </location>
</feature>
<accession>A0ABQ0GGU1</accession>
<dbReference type="Proteomes" id="UP001628179">
    <property type="component" value="Unassembled WGS sequence"/>
</dbReference>
<comment type="catalytic activity">
    <reaction evidence="1">
        <text>Thiol-dependent hydrolysis of ester, thioester, amide, peptide and isopeptide bonds formed by the C-terminal Gly of ubiquitin (a 76-residue protein attached to proteins as an intracellular targeting signal).</text>
        <dbReference type="EC" id="3.4.19.12"/>
    </reaction>
</comment>
<feature type="domain" description="DUF3645" evidence="9">
    <location>
        <begin position="2406"/>
        <end position="2434"/>
    </location>
</feature>
<name>A0ABQ0GGU1_9PEZI</name>
<keyword evidence="12" id="KW-1185">Reference proteome</keyword>
<keyword evidence="4" id="KW-0833">Ubl conjugation pathway</keyword>
<dbReference type="PANTHER" id="PTHR13367">
    <property type="entry name" value="UBIQUITIN THIOESTERASE"/>
    <property type="match status" value="1"/>
</dbReference>